<keyword evidence="2" id="KW-1185">Reference proteome</keyword>
<name>A0ABT0IS27_9HYPH</name>
<reference evidence="1 2" key="1">
    <citation type="submission" date="2022-04" db="EMBL/GenBank/DDBJ databases">
        <title>Rhizobium coralii sp. nov., isolated from coral Turbinaria peltata.</title>
        <authorList>
            <person name="Sun H."/>
        </authorList>
    </citation>
    <scope>NUCLEOTIDE SEQUENCE [LARGE SCALE GENOMIC DNA]</scope>
    <source>
        <strain evidence="1 2">NTR19</strain>
    </source>
</reference>
<comment type="caution">
    <text evidence="1">The sequence shown here is derived from an EMBL/GenBank/DDBJ whole genome shotgun (WGS) entry which is preliminary data.</text>
</comment>
<dbReference type="Pfam" id="PF08905">
    <property type="entry name" value="DUF1850"/>
    <property type="match status" value="1"/>
</dbReference>
<evidence type="ECO:0000313" key="2">
    <source>
        <dbReference type="Proteomes" id="UP001202827"/>
    </source>
</evidence>
<evidence type="ECO:0000313" key="1">
    <source>
        <dbReference type="EMBL" id="MCK8780664.1"/>
    </source>
</evidence>
<dbReference type="RefSeq" id="WP_248683361.1">
    <property type="nucleotide sequence ID" value="NZ_JALPRY010000012.1"/>
</dbReference>
<dbReference type="InterPro" id="IPR015001">
    <property type="entry name" value="DUF1850"/>
</dbReference>
<protein>
    <submittedName>
        <fullName evidence="1">DUF1850 domain-containing protein</fullName>
    </submittedName>
</protein>
<sequence>MAGGKATTLAVSLFTLSWTHSVQKTEWREAWSVQPSGLELTEAAVKGSGAGMEPGPDAVMRDGWYVWHPKLPPQREISLAASGATPSAWRLCHTGGCTELGATAGDEVLLKPCD</sequence>
<accession>A0ABT0IS27</accession>
<proteinExistence type="predicted"/>
<dbReference type="Proteomes" id="UP001202827">
    <property type="component" value="Unassembled WGS sequence"/>
</dbReference>
<organism evidence="1 2">
    <name type="scientific">Neorhizobium turbinariae</name>
    <dbReference type="NCBI Taxonomy" id="2937795"/>
    <lineage>
        <taxon>Bacteria</taxon>
        <taxon>Pseudomonadati</taxon>
        <taxon>Pseudomonadota</taxon>
        <taxon>Alphaproteobacteria</taxon>
        <taxon>Hyphomicrobiales</taxon>
        <taxon>Rhizobiaceae</taxon>
        <taxon>Rhizobium/Agrobacterium group</taxon>
        <taxon>Neorhizobium</taxon>
    </lineage>
</organism>
<gene>
    <name evidence="1" type="ORF">M0654_11785</name>
</gene>
<dbReference type="EMBL" id="JALPRY010000012">
    <property type="protein sequence ID" value="MCK8780664.1"/>
    <property type="molecule type" value="Genomic_DNA"/>
</dbReference>